<keyword evidence="3" id="KW-1133">Transmembrane helix</keyword>
<evidence type="ECO:0000259" key="6">
    <source>
        <dbReference type="Pfam" id="PF12632"/>
    </source>
</evidence>
<dbReference type="PROSITE" id="PS50896">
    <property type="entry name" value="LISH"/>
    <property type="match status" value="1"/>
</dbReference>
<dbReference type="Proteomes" id="UP000241107">
    <property type="component" value="Unassembled WGS sequence"/>
</dbReference>
<evidence type="ECO:0000256" key="4">
    <source>
        <dbReference type="ARBA" id="ARBA00023136"/>
    </source>
</evidence>
<comment type="caution">
    <text evidence="7">The sequence shown here is derived from an EMBL/GenBank/DDBJ whole genome shotgun (WGS) entry which is preliminary data.</text>
</comment>
<sequence>MDSFDFSRGNESPQETFFAMLHQYLVQLGCSQSASMLVEEAKVHFNSEGAFNDAYLYEWWCLLWSIHNSLKSPPSLMPPPMPPNRFDPSQTGQIPQAAPQQPPQYGQMLMQTPGATPQTAAKPKQKKVERKPPKNAPALAPVGAPTPGAAPGSQAGLESLAIMVPGQVPLTVGRGQPPAKRHNLANIAMQRPQLQPQQRAAVSQQQMARAPQAQARNNRKPVAQTPQNKPQQVGPIQQNQQTPNQSQTQQSQPNQQNQPNQPPVQPNQGMGMPMGDNYMSTNVQLVPLAPPLAPSLGPNSDPNLKPNLEPNLTNFALQPPPLMPGMNGDSLNGQPDGLMDNDFGMNFLGADLNMDLNGFDMTIHDHRSYQNMNFEKFGLGKLNLLSNYLPAEADWGIEEPIAPPRPRFNSTSTSEYSHQQRYREYSVKTPSFATSSYCASVRKTLPSTTANFHKFIKKYLSLEHKDTAVVERFKYNLVVLNLLDASMVLSKNEQALNNLVQIRNEVDSTLHVKLAKEFSFDGTVLEITNKQYRLSFPPAYSSPLLLLNILSLIIFLLKQNFHIRSNISHAGRITMFKMLLIMATKLVKCKRAKTTLTASRSLRSLDDFMISNCKVNKALITSMISLKEFEMFAFMNKSSNNDLTTKYSDELKNHLNMLLNCLSLNIRHSVSTLLPMCNGQLLEQYCEINNIQLAHVFEEIVENPEEQLTLESLKEKLNAFNNLRRFFICQLLTIHDSPLRNFFMLKLYDAFHIDDAEVFQLNISERLTKLEHIFEEHTKTLDQLLSLNEKFKALSKTTASTDYANDDVLSRGKTPERRDDELFLMDSELNLRNLINKLTNVTTSLLYFKKYSQAIAEVNDSEEYDEKMSIFALFQSELRGCIDLYNVCRSDYEGEFNRKFRPQSQTSSTSTSQRNSLNSNEHFNPKAFQTGSSGSMKKRYSIPSNGDLNRIESKSGSSKNGSLEKRYKRLSTGLQLGLLTVFEEPNNKDSSSVQSPRELKGDLLSHGDGTGATSPPANYEAFNQAALDALTRRRSVRQSIGRFSVNSLNSNISGITDLIASTTGDEDEGEISKTSLLSGPVPLGISKEELKKKLEESFTRIYSLENENNELKHMGLLEAPGELKESDEFLDLGTRSNRTVDPSFMADLEKTLNLNTPTN</sequence>
<dbReference type="GO" id="GO:0017022">
    <property type="term" value="F:myosin binding"/>
    <property type="evidence" value="ECO:0007669"/>
    <property type="project" value="InterPro"/>
</dbReference>
<dbReference type="GeneID" id="36567430"/>
<feature type="region of interest" description="Disordered" evidence="5">
    <location>
        <begin position="899"/>
        <end position="964"/>
    </location>
</feature>
<reference evidence="7 8" key="1">
    <citation type="submission" date="2018-03" db="EMBL/GenBank/DDBJ databases">
        <title>Candida pseudohaemulonii genome assembly and annotation.</title>
        <authorList>
            <person name="Munoz J.F."/>
            <person name="Gade L.G."/>
            <person name="Chow N.A."/>
            <person name="Litvintseva A.P."/>
            <person name="Loparev V.N."/>
            <person name="Cuomo C.A."/>
        </authorList>
    </citation>
    <scope>NUCLEOTIDE SEQUENCE [LARGE SCALE GENOMIC DNA]</scope>
    <source>
        <strain evidence="7 8">B12108</strain>
    </source>
</reference>
<evidence type="ECO:0000256" key="1">
    <source>
        <dbReference type="ARBA" id="ARBA00004308"/>
    </source>
</evidence>
<feature type="compositionally biased region" description="Low complexity" evidence="5">
    <location>
        <begin position="136"/>
        <end position="154"/>
    </location>
</feature>
<feature type="domain" description="Myosin-binding" evidence="6">
    <location>
        <begin position="550"/>
        <end position="785"/>
    </location>
</feature>
<organism evidence="7 8">
    <name type="scientific">Candidozyma pseudohaemuli</name>
    <dbReference type="NCBI Taxonomy" id="418784"/>
    <lineage>
        <taxon>Eukaryota</taxon>
        <taxon>Fungi</taxon>
        <taxon>Dikarya</taxon>
        <taxon>Ascomycota</taxon>
        <taxon>Saccharomycotina</taxon>
        <taxon>Pichiomycetes</taxon>
        <taxon>Metschnikowiaceae</taxon>
        <taxon>Candidozyma</taxon>
    </lineage>
</organism>
<evidence type="ECO:0000313" key="7">
    <source>
        <dbReference type="EMBL" id="PSK36223.1"/>
    </source>
</evidence>
<feature type="compositionally biased region" description="Polar residues" evidence="5">
    <location>
        <begin position="109"/>
        <end position="119"/>
    </location>
</feature>
<dbReference type="EMBL" id="PYFQ01000012">
    <property type="protein sequence ID" value="PSK36223.1"/>
    <property type="molecule type" value="Genomic_DNA"/>
</dbReference>
<dbReference type="InterPro" id="IPR006594">
    <property type="entry name" value="LisH"/>
</dbReference>
<name>A0A2P7YJT0_9ASCO</name>
<dbReference type="Pfam" id="PF12632">
    <property type="entry name" value="Vezatin"/>
    <property type="match status" value="1"/>
</dbReference>
<feature type="compositionally biased region" description="Low complexity" evidence="5">
    <location>
        <begin position="903"/>
        <end position="920"/>
    </location>
</feature>
<keyword evidence="2" id="KW-0812">Transmembrane</keyword>
<dbReference type="RefSeq" id="XP_024712343.1">
    <property type="nucleotide sequence ID" value="XM_024859371.1"/>
</dbReference>
<feature type="region of interest" description="Disordered" evidence="5">
    <location>
        <begin position="193"/>
        <end position="279"/>
    </location>
</feature>
<evidence type="ECO:0000256" key="5">
    <source>
        <dbReference type="SAM" id="MobiDB-lite"/>
    </source>
</evidence>
<accession>A0A2P7YJT0</accession>
<evidence type="ECO:0000256" key="2">
    <source>
        <dbReference type="ARBA" id="ARBA00022692"/>
    </source>
</evidence>
<dbReference type="VEuPathDB" id="FungiDB:C7M61_004042"/>
<feature type="compositionally biased region" description="Low complexity" evidence="5">
    <location>
        <begin position="230"/>
        <end position="259"/>
    </location>
</feature>
<feature type="compositionally biased region" description="Pro residues" evidence="5">
    <location>
        <begin position="75"/>
        <end position="85"/>
    </location>
</feature>
<dbReference type="OrthoDB" id="4089780at2759"/>
<feature type="region of interest" description="Disordered" evidence="5">
    <location>
        <begin position="985"/>
        <end position="1017"/>
    </location>
</feature>
<feature type="compositionally biased region" description="Low complexity" evidence="5">
    <location>
        <begin position="193"/>
        <end position="216"/>
    </location>
</feature>
<dbReference type="AlphaFoldDB" id="A0A2P7YJT0"/>
<keyword evidence="8" id="KW-1185">Reference proteome</keyword>
<proteinExistence type="predicted"/>
<dbReference type="STRING" id="418784.A0A2P7YJT0"/>
<protein>
    <recommendedName>
        <fullName evidence="6">Myosin-binding domain-containing protein</fullName>
    </recommendedName>
</protein>
<comment type="subcellular location">
    <subcellularLocation>
        <location evidence="1">Endomembrane system</location>
    </subcellularLocation>
</comment>
<keyword evidence="4" id="KW-0472">Membrane</keyword>
<dbReference type="GO" id="GO:0012505">
    <property type="term" value="C:endomembrane system"/>
    <property type="evidence" value="ECO:0007669"/>
    <property type="project" value="UniProtKB-SubCell"/>
</dbReference>
<evidence type="ECO:0000256" key="3">
    <source>
        <dbReference type="ARBA" id="ARBA00022989"/>
    </source>
</evidence>
<evidence type="ECO:0000313" key="8">
    <source>
        <dbReference type="Proteomes" id="UP000241107"/>
    </source>
</evidence>
<feature type="region of interest" description="Disordered" evidence="5">
    <location>
        <begin position="75"/>
        <end position="154"/>
    </location>
</feature>
<dbReference type="InterPro" id="IPR026859">
    <property type="entry name" value="Myosin-bd"/>
</dbReference>
<gene>
    <name evidence="7" type="ORF">C7M61_004042</name>
</gene>